<name>A0AAW7K678_9GAMM</name>
<accession>A0AAW7K678</accession>
<gene>
    <name evidence="1" type="ORF">ERS137967_02110</name>
    <name evidence="2" type="ORF">QVN42_11800</name>
</gene>
<proteinExistence type="predicted"/>
<dbReference type="NCBIfam" id="NF007788">
    <property type="entry name" value="PRK10481.1"/>
    <property type="match status" value="1"/>
</dbReference>
<dbReference type="RefSeq" id="WP_049598467.1">
    <property type="nucleotide sequence ID" value="NZ_CPYD01000007.1"/>
</dbReference>
<reference evidence="2" key="2">
    <citation type="submission" date="2023-06" db="EMBL/GenBank/DDBJ databases">
        <authorList>
            <person name="Polev D.E."/>
            <person name="Saitova A.T."/>
            <person name="Bogumilchik E.A."/>
            <person name="Kokorina G.I."/>
            <person name="Voskresenskaia E.A."/>
        </authorList>
    </citation>
    <scope>NUCLEOTIDE SEQUENCE</scope>
    <source>
        <strain evidence="2">2145 StPb PI</strain>
    </source>
</reference>
<dbReference type="Gene3D" id="3.40.50.12500">
    <property type="match status" value="1"/>
</dbReference>
<dbReference type="Proteomes" id="UP000040578">
    <property type="component" value="Unassembled WGS sequence"/>
</dbReference>
<evidence type="ECO:0000313" key="1">
    <source>
        <dbReference type="EMBL" id="CNE63736.1"/>
    </source>
</evidence>
<dbReference type="Pfam" id="PF07302">
    <property type="entry name" value="AroM"/>
    <property type="match status" value="1"/>
</dbReference>
<dbReference type="Proteomes" id="UP001167864">
    <property type="component" value="Unassembled WGS sequence"/>
</dbReference>
<keyword evidence="3" id="KW-1185">Reference proteome</keyword>
<dbReference type="InterPro" id="IPR053714">
    <property type="entry name" value="Iso_Racemase_Enz_sf"/>
</dbReference>
<protein>
    <submittedName>
        <fullName evidence="2">AroM family protein</fullName>
    </submittedName>
    <submittedName>
        <fullName evidence="1">AroM protein</fullName>
    </submittedName>
</protein>
<dbReference type="InterPro" id="IPR010843">
    <property type="entry name" value="Uncharacterised_AroM"/>
</dbReference>
<reference evidence="1 3" key="1">
    <citation type="submission" date="2015-03" db="EMBL/GenBank/DDBJ databases">
        <authorList>
            <consortium name="Pathogen Informatics"/>
            <person name="Murphy D."/>
        </authorList>
    </citation>
    <scope>NUCLEOTIDE SEQUENCE [LARGE SCALE GENOMIC DNA]</scope>
    <source>
        <strain evidence="3">type strain: CIP110231</strain>
        <strain evidence="1">Type strain: CIP110231</strain>
    </source>
</reference>
<dbReference type="EMBL" id="CPYD01000007">
    <property type="protein sequence ID" value="CNE63736.1"/>
    <property type="molecule type" value="Genomic_DNA"/>
</dbReference>
<evidence type="ECO:0000313" key="2">
    <source>
        <dbReference type="EMBL" id="MDN0088064.1"/>
    </source>
</evidence>
<sequence length="226" mass="25010">MNASLATLTIGQAPRSDIMPLLSQYLPSDKVMHIGLLDGLDWKQVEEQYQPIERGDHVLVSRLSDGTQVSLDANKVERGLQQKIEQLEVQGCRIILLLCTGQFHHLKTREALLLEPDRIIPPLIAAIVSDHQVGIVVPLLDQIEQQAAKWGMLASPPCFAVASPYLADEPTLEQAAQTLLQQGAQVIVLDCIGYHQKHRDFLQRRLGIPVLLSNVLVAKLAAELIM</sequence>
<dbReference type="EMBL" id="JAUEHU010000010">
    <property type="protein sequence ID" value="MDN0088064.1"/>
    <property type="molecule type" value="Genomic_DNA"/>
</dbReference>
<evidence type="ECO:0000313" key="3">
    <source>
        <dbReference type="Proteomes" id="UP000040578"/>
    </source>
</evidence>
<comment type="caution">
    <text evidence="2">The sequence shown here is derived from an EMBL/GenBank/DDBJ whole genome shotgun (WGS) entry which is preliminary data.</text>
</comment>
<organism evidence="2 4">
    <name type="scientific">Yersinia nurmii</name>
    <dbReference type="NCBI Taxonomy" id="685706"/>
    <lineage>
        <taxon>Bacteria</taxon>
        <taxon>Pseudomonadati</taxon>
        <taxon>Pseudomonadota</taxon>
        <taxon>Gammaproteobacteria</taxon>
        <taxon>Enterobacterales</taxon>
        <taxon>Yersiniaceae</taxon>
        <taxon>Yersinia</taxon>
    </lineage>
</organism>
<evidence type="ECO:0000313" key="4">
    <source>
        <dbReference type="Proteomes" id="UP001167864"/>
    </source>
</evidence>
<dbReference type="AlphaFoldDB" id="A0AAW7K678"/>